<dbReference type="InterPro" id="IPR050171">
    <property type="entry name" value="MFS_Transporters"/>
</dbReference>
<keyword evidence="2" id="KW-0813">Transport</keyword>
<dbReference type="GO" id="GO:0022857">
    <property type="term" value="F:transmembrane transporter activity"/>
    <property type="evidence" value="ECO:0007669"/>
    <property type="project" value="InterPro"/>
</dbReference>
<dbReference type="SUPFAM" id="SSF103473">
    <property type="entry name" value="MFS general substrate transporter"/>
    <property type="match status" value="1"/>
</dbReference>
<comment type="subcellular location">
    <subcellularLocation>
        <location evidence="1">Cell membrane</location>
        <topology evidence="1">Multi-pass membrane protein</topology>
    </subcellularLocation>
</comment>
<proteinExistence type="predicted"/>
<feature type="transmembrane region" description="Helical" evidence="7">
    <location>
        <begin position="176"/>
        <end position="197"/>
    </location>
</feature>
<dbReference type="InterPro" id="IPR020846">
    <property type="entry name" value="MFS_dom"/>
</dbReference>
<evidence type="ECO:0000256" key="4">
    <source>
        <dbReference type="ARBA" id="ARBA00022692"/>
    </source>
</evidence>
<keyword evidence="4 7" id="KW-0812">Transmembrane</keyword>
<evidence type="ECO:0000313" key="10">
    <source>
        <dbReference type="Proteomes" id="UP000230586"/>
    </source>
</evidence>
<evidence type="ECO:0000259" key="8">
    <source>
        <dbReference type="PROSITE" id="PS50850"/>
    </source>
</evidence>
<dbReference type="InterPro" id="IPR011701">
    <property type="entry name" value="MFS"/>
</dbReference>
<keyword evidence="6 7" id="KW-0472">Membrane</keyword>
<keyword evidence="3" id="KW-1003">Cell membrane</keyword>
<dbReference type="Gene3D" id="1.20.1250.20">
    <property type="entry name" value="MFS general substrate transporter like domains"/>
    <property type="match status" value="1"/>
</dbReference>
<evidence type="ECO:0000256" key="7">
    <source>
        <dbReference type="SAM" id="Phobius"/>
    </source>
</evidence>
<feature type="transmembrane region" description="Helical" evidence="7">
    <location>
        <begin position="149"/>
        <end position="170"/>
    </location>
</feature>
<feature type="transmembrane region" description="Helical" evidence="7">
    <location>
        <begin position="56"/>
        <end position="73"/>
    </location>
</feature>
<feature type="transmembrane region" description="Helical" evidence="7">
    <location>
        <begin position="20"/>
        <end position="44"/>
    </location>
</feature>
<dbReference type="PANTHER" id="PTHR23517">
    <property type="entry name" value="RESISTANCE PROTEIN MDTM, PUTATIVE-RELATED-RELATED"/>
    <property type="match status" value="1"/>
</dbReference>
<feature type="domain" description="Major facilitator superfamily (MFS) profile" evidence="8">
    <location>
        <begin position="19"/>
        <end position="202"/>
    </location>
</feature>
<feature type="transmembrane region" description="Helical" evidence="7">
    <location>
        <begin position="85"/>
        <end position="103"/>
    </location>
</feature>
<dbReference type="Pfam" id="PF07690">
    <property type="entry name" value="MFS_1"/>
    <property type="match status" value="1"/>
</dbReference>
<dbReference type="PROSITE" id="PS50850">
    <property type="entry name" value="MFS"/>
    <property type="match status" value="1"/>
</dbReference>
<organism evidence="9 10">
    <name type="scientific">Candidatus Kuenenbacteria bacterium CG08_land_8_20_14_0_20_37_23</name>
    <dbReference type="NCBI Taxonomy" id="1974617"/>
    <lineage>
        <taxon>Bacteria</taxon>
        <taxon>Candidatus Kueneniibacteriota</taxon>
    </lineage>
</organism>
<reference evidence="10" key="1">
    <citation type="submission" date="2017-09" db="EMBL/GenBank/DDBJ databases">
        <title>Depth-based differentiation of microbial function through sediment-hosted aquifers and enrichment of novel symbionts in the deep terrestrial subsurface.</title>
        <authorList>
            <person name="Probst A.J."/>
            <person name="Ladd B."/>
            <person name="Jarett J.K."/>
            <person name="Geller-Mcgrath D.E."/>
            <person name="Sieber C.M.K."/>
            <person name="Emerson J.B."/>
            <person name="Anantharaman K."/>
            <person name="Thomas B.C."/>
            <person name="Malmstrom R."/>
            <person name="Stieglmeier M."/>
            <person name="Klingl A."/>
            <person name="Woyke T."/>
            <person name="Ryan C.M."/>
            <person name="Banfield J.F."/>
        </authorList>
    </citation>
    <scope>NUCLEOTIDE SEQUENCE [LARGE SCALE GENOMIC DNA]</scope>
</reference>
<accession>A0A2M6XSV6</accession>
<evidence type="ECO:0000256" key="6">
    <source>
        <dbReference type="ARBA" id="ARBA00023136"/>
    </source>
</evidence>
<feature type="transmembrane region" description="Helical" evidence="7">
    <location>
        <begin position="115"/>
        <end position="137"/>
    </location>
</feature>
<comment type="caution">
    <text evidence="9">The sequence shown here is derived from an EMBL/GenBank/DDBJ whole genome shotgun (WGS) entry which is preliminary data.</text>
</comment>
<sequence>MYHSFKHVARHKAARLNTALKLMLVVSGLFVFAFGMFTPLYAIFVKDIGGDITTASSAWAVFSLVAGLTTFITGSWENKIKETEIGIVWSQFIIGLAYTFYYFTDFFSNGILMLYLAQAILGLGMAFFWPAFHAVYAKHVEPTKSAWQWSLYDGLAYLTPAIAAVLGGWLVKHYGFDVVFLIMAVLSYICGLFIWILPRKLL</sequence>
<dbReference type="Proteomes" id="UP000230586">
    <property type="component" value="Unassembled WGS sequence"/>
</dbReference>
<evidence type="ECO:0000256" key="3">
    <source>
        <dbReference type="ARBA" id="ARBA00022475"/>
    </source>
</evidence>
<dbReference type="InterPro" id="IPR036259">
    <property type="entry name" value="MFS_trans_sf"/>
</dbReference>
<evidence type="ECO:0000256" key="2">
    <source>
        <dbReference type="ARBA" id="ARBA00022448"/>
    </source>
</evidence>
<protein>
    <recommendedName>
        <fullName evidence="8">Major facilitator superfamily (MFS) profile domain-containing protein</fullName>
    </recommendedName>
</protein>
<evidence type="ECO:0000313" key="9">
    <source>
        <dbReference type="EMBL" id="PIU10720.1"/>
    </source>
</evidence>
<evidence type="ECO:0000256" key="5">
    <source>
        <dbReference type="ARBA" id="ARBA00022989"/>
    </source>
</evidence>
<name>A0A2M6XSV6_9BACT</name>
<dbReference type="GO" id="GO:0005886">
    <property type="term" value="C:plasma membrane"/>
    <property type="evidence" value="ECO:0007669"/>
    <property type="project" value="UniProtKB-SubCell"/>
</dbReference>
<dbReference type="AlphaFoldDB" id="A0A2M6XSV6"/>
<gene>
    <name evidence="9" type="ORF">COT27_01665</name>
</gene>
<keyword evidence="5 7" id="KW-1133">Transmembrane helix</keyword>
<dbReference type="EMBL" id="PEXX01000032">
    <property type="protein sequence ID" value="PIU10720.1"/>
    <property type="molecule type" value="Genomic_DNA"/>
</dbReference>
<evidence type="ECO:0000256" key="1">
    <source>
        <dbReference type="ARBA" id="ARBA00004651"/>
    </source>
</evidence>